<dbReference type="PANTHER" id="PTHR43883:SF1">
    <property type="entry name" value="GLUCONOKINASE"/>
    <property type="match status" value="1"/>
</dbReference>
<protein>
    <submittedName>
        <fullName evidence="2">DNA ligase</fullName>
    </submittedName>
</protein>
<dbReference type="InterPro" id="IPR021122">
    <property type="entry name" value="RNA_ligase_dom_REL/Rnl2"/>
</dbReference>
<dbReference type="InterPro" id="IPR052732">
    <property type="entry name" value="Cell-binding_unc_protein"/>
</dbReference>
<keyword evidence="3" id="KW-1185">Reference proteome</keyword>
<sequence>MSDFFRFPQTPHLTWLGPNSPRADKVMTPEEAGDLLRDPVIIEEKIDGANLGLSLGTEGIRAQNRGSYLERPFIGQFARLADWLALHEDALGAVLEEDQILFGEWCAARHSLYYDNLPDWFIAFDLYDQREQAFWSQVRRDALCAEIGLATVPELYQGQTRLNSVISRLETSKSRFSDSPPEGFVIRRDATDWLQARAKIVQPQFVQCIEQHWSRRVIEWNRVRPLYEEACVGGAP</sequence>
<dbReference type="Pfam" id="PF09414">
    <property type="entry name" value="RNA_ligase"/>
    <property type="match status" value="1"/>
</dbReference>
<proteinExistence type="predicted"/>
<keyword evidence="2" id="KW-0436">Ligase</keyword>
<dbReference type="Gene3D" id="3.30.470.30">
    <property type="entry name" value="DNA ligase/mRNA capping enzyme"/>
    <property type="match status" value="1"/>
</dbReference>
<dbReference type="AlphaFoldDB" id="A0A9X0WCR8"/>
<accession>A0A9X0WCR8</accession>
<reference evidence="2 3" key="1">
    <citation type="journal article" date="2020" name="Microorganisms">
        <title>Osmotic Adaptation and Compatible Solute Biosynthesis of Phototrophic Bacteria as Revealed from Genome Analyses.</title>
        <authorList>
            <person name="Imhoff J.F."/>
            <person name="Rahn T."/>
            <person name="Kunzel S."/>
            <person name="Keller A."/>
            <person name="Neulinger S.C."/>
        </authorList>
    </citation>
    <scope>NUCLEOTIDE SEQUENCE [LARGE SCALE GENOMIC DNA]</scope>
    <source>
        <strain evidence="2 3">DSM 25653</strain>
    </source>
</reference>
<gene>
    <name evidence="2" type="ORF">CKO42_21735</name>
</gene>
<organism evidence="2 3">
    <name type="scientific">Lamprobacter modestohalophilus</name>
    <dbReference type="NCBI Taxonomy" id="1064514"/>
    <lineage>
        <taxon>Bacteria</taxon>
        <taxon>Pseudomonadati</taxon>
        <taxon>Pseudomonadota</taxon>
        <taxon>Gammaproteobacteria</taxon>
        <taxon>Chromatiales</taxon>
        <taxon>Chromatiaceae</taxon>
        <taxon>Lamprobacter</taxon>
    </lineage>
</organism>
<evidence type="ECO:0000313" key="2">
    <source>
        <dbReference type="EMBL" id="MBK1620996.1"/>
    </source>
</evidence>
<dbReference type="EMBL" id="NRRY01000055">
    <property type="protein sequence ID" value="MBK1620996.1"/>
    <property type="molecule type" value="Genomic_DNA"/>
</dbReference>
<evidence type="ECO:0000259" key="1">
    <source>
        <dbReference type="Pfam" id="PF09414"/>
    </source>
</evidence>
<dbReference type="Proteomes" id="UP001138768">
    <property type="component" value="Unassembled WGS sequence"/>
</dbReference>
<dbReference type="PANTHER" id="PTHR43883">
    <property type="entry name" value="SLR0207 PROTEIN"/>
    <property type="match status" value="1"/>
</dbReference>
<evidence type="ECO:0000313" key="3">
    <source>
        <dbReference type="Proteomes" id="UP001138768"/>
    </source>
</evidence>
<comment type="caution">
    <text evidence="2">The sequence shown here is derived from an EMBL/GenBank/DDBJ whole genome shotgun (WGS) entry which is preliminary data.</text>
</comment>
<dbReference type="RefSeq" id="WP_242479597.1">
    <property type="nucleotide sequence ID" value="NZ_NRRY01000055.1"/>
</dbReference>
<dbReference type="SUPFAM" id="SSF56091">
    <property type="entry name" value="DNA ligase/mRNA capping enzyme, catalytic domain"/>
    <property type="match status" value="1"/>
</dbReference>
<feature type="domain" description="RNA ligase" evidence="1">
    <location>
        <begin position="39"/>
        <end position="201"/>
    </location>
</feature>
<dbReference type="GO" id="GO:0016874">
    <property type="term" value="F:ligase activity"/>
    <property type="evidence" value="ECO:0007669"/>
    <property type="project" value="UniProtKB-KW"/>
</dbReference>
<name>A0A9X0WCR8_9GAMM</name>